<reference evidence="2" key="1">
    <citation type="submission" date="2021-12" db="EMBL/GenBank/DDBJ databases">
        <authorList>
            <person name="King R."/>
        </authorList>
    </citation>
    <scope>NUCLEOTIDE SEQUENCE</scope>
</reference>
<comment type="subcellular location">
    <subcellularLocation>
        <location evidence="1">Nucleus</location>
    </subcellularLocation>
</comment>
<evidence type="ECO:0000313" key="2">
    <source>
        <dbReference type="EMBL" id="CAH0551595.1"/>
    </source>
</evidence>
<dbReference type="EMBL" id="OV121133">
    <property type="protein sequence ID" value="CAH0551595.1"/>
    <property type="molecule type" value="Genomic_DNA"/>
</dbReference>
<accession>A0A9P0AZY5</accession>
<dbReference type="AlphaFoldDB" id="A0A9P0AZY5"/>
<sequence length="147" mass="16542">MPRIYQKNIGGGPYKNYNGKTMQTSIEAVKKGSSQLAASKKLKVPRTTLIDKLHQDPNSLRQPPMLTEEDERLISDTLGTTIQAPKRFSCPENDSAWRGFERIPGHPESGFLMIYIQVSKPLRKLDDWGQLKRCMDTARVGGLHAAF</sequence>
<dbReference type="GO" id="GO:0005634">
    <property type="term" value="C:nucleus"/>
    <property type="evidence" value="ECO:0007669"/>
    <property type="project" value="UniProtKB-SubCell"/>
</dbReference>
<dbReference type="Proteomes" id="UP001154078">
    <property type="component" value="Chromosome 2"/>
</dbReference>
<proteinExistence type="predicted"/>
<dbReference type="InterPro" id="IPR009057">
    <property type="entry name" value="Homeodomain-like_sf"/>
</dbReference>
<name>A0A9P0AZY5_BRAAE</name>
<organism evidence="2 3">
    <name type="scientific">Brassicogethes aeneus</name>
    <name type="common">Rape pollen beetle</name>
    <name type="synonym">Meligethes aeneus</name>
    <dbReference type="NCBI Taxonomy" id="1431903"/>
    <lineage>
        <taxon>Eukaryota</taxon>
        <taxon>Metazoa</taxon>
        <taxon>Ecdysozoa</taxon>
        <taxon>Arthropoda</taxon>
        <taxon>Hexapoda</taxon>
        <taxon>Insecta</taxon>
        <taxon>Pterygota</taxon>
        <taxon>Neoptera</taxon>
        <taxon>Endopterygota</taxon>
        <taxon>Coleoptera</taxon>
        <taxon>Polyphaga</taxon>
        <taxon>Cucujiformia</taxon>
        <taxon>Nitidulidae</taxon>
        <taxon>Meligethinae</taxon>
        <taxon>Brassicogethes</taxon>
    </lineage>
</organism>
<keyword evidence="3" id="KW-1185">Reference proteome</keyword>
<evidence type="ECO:0008006" key="4">
    <source>
        <dbReference type="Google" id="ProtNLM"/>
    </source>
</evidence>
<evidence type="ECO:0000313" key="3">
    <source>
        <dbReference type="Proteomes" id="UP001154078"/>
    </source>
</evidence>
<evidence type="ECO:0000256" key="1">
    <source>
        <dbReference type="ARBA" id="ARBA00004123"/>
    </source>
</evidence>
<gene>
    <name evidence="2" type="ORF">MELIAE_LOCUS4165</name>
</gene>
<protein>
    <recommendedName>
        <fullName evidence="4">HTH psq-type domain-containing protein</fullName>
    </recommendedName>
</protein>
<dbReference type="SUPFAM" id="SSF46689">
    <property type="entry name" value="Homeodomain-like"/>
    <property type="match status" value="1"/>
</dbReference>